<accession>A0A0F8WUT8</accession>
<reference evidence="1" key="1">
    <citation type="journal article" date="2015" name="Nature">
        <title>Complex archaea that bridge the gap between prokaryotes and eukaryotes.</title>
        <authorList>
            <person name="Spang A."/>
            <person name="Saw J.H."/>
            <person name="Jorgensen S.L."/>
            <person name="Zaremba-Niedzwiedzka K."/>
            <person name="Martijn J."/>
            <person name="Lind A.E."/>
            <person name="van Eijk R."/>
            <person name="Schleper C."/>
            <person name="Guy L."/>
            <person name="Ettema T.J."/>
        </authorList>
    </citation>
    <scope>NUCLEOTIDE SEQUENCE</scope>
</reference>
<protein>
    <submittedName>
        <fullName evidence="1">Uncharacterized protein</fullName>
    </submittedName>
</protein>
<dbReference type="EMBL" id="LAZR01062867">
    <property type="protein sequence ID" value="KKK60642.1"/>
    <property type="molecule type" value="Genomic_DNA"/>
</dbReference>
<name>A0A0F8WUT8_9ZZZZ</name>
<organism evidence="1">
    <name type="scientific">marine sediment metagenome</name>
    <dbReference type="NCBI Taxonomy" id="412755"/>
    <lineage>
        <taxon>unclassified sequences</taxon>
        <taxon>metagenomes</taxon>
        <taxon>ecological metagenomes</taxon>
    </lineage>
</organism>
<proteinExistence type="predicted"/>
<feature type="non-terminal residue" evidence="1">
    <location>
        <position position="28"/>
    </location>
</feature>
<evidence type="ECO:0000313" key="1">
    <source>
        <dbReference type="EMBL" id="KKK60642.1"/>
    </source>
</evidence>
<gene>
    <name evidence="1" type="ORF">LCGC14_3022300</name>
</gene>
<comment type="caution">
    <text evidence="1">The sequence shown here is derived from an EMBL/GenBank/DDBJ whole genome shotgun (WGS) entry which is preliminary data.</text>
</comment>
<dbReference type="AlphaFoldDB" id="A0A0F8WUT8"/>
<sequence length="28" mass="3327">MKAQELLDEYLEKDFHIMKSPAMGKMIE</sequence>